<accession>A0ABR2FSP7</accession>
<sequence length="165" mass="18684">MLLFFPSTRTETTLTVRSGGDESRSDVSPWESSSQRLWTFLVPGLTPHEAKDWEGNRGLSQSERACGVAKAVLLGLGQDMDGILRNRRGFEWKRYKGRNFIREVLGLVEDTRKMREIAVRKMWGRVAVGFGRLKRKVNSAVVCDSLSNAAALTCPKRVAEFDYWT</sequence>
<protein>
    <submittedName>
        <fullName evidence="1">Uncharacterized protein</fullName>
    </submittedName>
</protein>
<dbReference type="EMBL" id="JBBPBM010000004">
    <property type="protein sequence ID" value="KAK8587275.1"/>
    <property type="molecule type" value="Genomic_DNA"/>
</dbReference>
<proteinExistence type="predicted"/>
<reference evidence="1 2" key="1">
    <citation type="journal article" date="2024" name="G3 (Bethesda)">
        <title>Genome assembly of Hibiscus sabdariffa L. provides insights into metabolisms of medicinal natural products.</title>
        <authorList>
            <person name="Kim T."/>
        </authorList>
    </citation>
    <scope>NUCLEOTIDE SEQUENCE [LARGE SCALE GENOMIC DNA]</scope>
    <source>
        <strain evidence="1">TK-2024</strain>
        <tissue evidence="1">Old leaves</tissue>
    </source>
</reference>
<evidence type="ECO:0000313" key="2">
    <source>
        <dbReference type="Proteomes" id="UP001472677"/>
    </source>
</evidence>
<keyword evidence="2" id="KW-1185">Reference proteome</keyword>
<comment type="caution">
    <text evidence="1">The sequence shown here is derived from an EMBL/GenBank/DDBJ whole genome shotgun (WGS) entry which is preliminary data.</text>
</comment>
<dbReference type="Proteomes" id="UP001472677">
    <property type="component" value="Unassembled WGS sequence"/>
</dbReference>
<organism evidence="1 2">
    <name type="scientific">Hibiscus sabdariffa</name>
    <name type="common">roselle</name>
    <dbReference type="NCBI Taxonomy" id="183260"/>
    <lineage>
        <taxon>Eukaryota</taxon>
        <taxon>Viridiplantae</taxon>
        <taxon>Streptophyta</taxon>
        <taxon>Embryophyta</taxon>
        <taxon>Tracheophyta</taxon>
        <taxon>Spermatophyta</taxon>
        <taxon>Magnoliopsida</taxon>
        <taxon>eudicotyledons</taxon>
        <taxon>Gunneridae</taxon>
        <taxon>Pentapetalae</taxon>
        <taxon>rosids</taxon>
        <taxon>malvids</taxon>
        <taxon>Malvales</taxon>
        <taxon>Malvaceae</taxon>
        <taxon>Malvoideae</taxon>
        <taxon>Hibiscus</taxon>
    </lineage>
</organism>
<name>A0ABR2FSP7_9ROSI</name>
<evidence type="ECO:0000313" key="1">
    <source>
        <dbReference type="EMBL" id="KAK8587275.1"/>
    </source>
</evidence>
<gene>
    <name evidence="1" type="ORF">V6N12_021777</name>
</gene>